<feature type="compositionally biased region" description="Basic and acidic residues" evidence="1">
    <location>
        <begin position="24"/>
        <end position="33"/>
    </location>
</feature>
<evidence type="ECO:0000256" key="1">
    <source>
        <dbReference type="SAM" id="MobiDB-lite"/>
    </source>
</evidence>
<evidence type="ECO:0000313" key="3">
    <source>
        <dbReference type="Proteomes" id="UP001287286"/>
    </source>
</evidence>
<name>A0ABR0BDK8_PURLI</name>
<protein>
    <submittedName>
        <fullName evidence="2">Uncharacterized protein</fullName>
    </submittedName>
</protein>
<keyword evidence="3" id="KW-1185">Reference proteome</keyword>
<dbReference type="EMBL" id="JAWRVI010000260">
    <property type="protein sequence ID" value="KAK4069827.1"/>
    <property type="molecule type" value="Genomic_DNA"/>
</dbReference>
<sequence>MMQAITTASISRAYSTSHDDEDASSDKHVDNTRRFRKNIRPYQNYRPHSPLFVRLAYRPYELDSVRERVSGSVLTGEQTPVLYVEASSSASPSQPRTSSSPELQAMRACRRFHQGYDTSRNSLLAFQPSKTCISAAGASTCAMHVFSDPCLWVENTYNLLARHLAVERPTRHAHQASGIVGASGESEASETPCEKRPLLPPEYLEHFVKVGVGSIGCADSPRQRVQHT</sequence>
<reference evidence="2 3" key="1">
    <citation type="journal article" date="2024" name="Microbiol. Resour. Announc.">
        <title>Genome annotations for the ascomycete fungi Trichoderma harzianum, Trichoderma aggressivum, and Purpureocillium lilacinum.</title>
        <authorList>
            <person name="Beijen E.P.W."/>
            <person name="Ohm R.A."/>
        </authorList>
    </citation>
    <scope>NUCLEOTIDE SEQUENCE [LARGE SCALE GENOMIC DNA]</scope>
    <source>
        <strain evidence="2 3">CBS 150709</strain>
    </source>
</reference>
<comment type="caution">
    <text evidence="2">The sequence shown here is derived from an EMBL/GenBank/DDBJ whole genome shotgun (WGS) entry which is preliminary data.</text>
</comment>
<dbReference type="Proteomes" id="UP001287286">
    <property type="component" value="Unassembled WGS sequence"/>
</dbReference>
<feature type="compositionally biased region" description="Polar residues" evidence="1">
    <location>
        <begin position="1"/>
        <end position="16"/>
    </location>
</feature>
<evidence type="ECO:0000313" key="2">
    <source>
        <dbReference type="EMBL" id="KAK4069827.1"/>
    </source>
</evidence>
<feature type="region of interest" description="Disordered" evidence="1">
    <location>
        <begin position="1"/>
        <end position="33"/>
    </location>
</feature>
<accession>A0ABR0BDK8</accession>
<proteinExistence type="predicted"/>
<organism evidence="2 3">
    <name type="scientific">Purpureocillium lilacinum</name>
    <name type="common">Paecilomyces lilacinus</name>
    <dbReference type="NCBI Taxonomy" id="33203"/>
    <lineage>
        <taxon>Eukaryota</taxon>
        <taxon>Fungi</taxon>
        <taxon>Dikarya</taxon>
        <taxon>Ascomycota</taxon>
        <taxon>Pezizomycotina</taxon>
        <taxon>Sordariomycetes</taxon>
        <taxon>Hypocreomycetidae</taxon>
        <taxon>Hypocreales</taxon>
        <taxon>Ophiocordycipitaceae</taxon>
        <taxon>Purpureocillium</taxon>
    </lineage>
</organism>
<feature type="region of interest" description="Disordered" evidence="1">
    <location>
        <begin position="175"/>
        <end position="195"/>
    </location>
</feature>
<gene>
    <name evidence="2" type="ORF">Purlil1_13624</name>
</gene>